<name>A0A8H4TD15_9HYPO</name>
<dbReference type="Gene3D" id="3.50.50.60">
    <property type="entry name" value="FAD/NAD(P)-binding domain"/>
    <property type="match status" value="1"/>
</dbReference>
<dbReference type="Proteomes" id="UP000622797">
    <property type="component" value="Unassembled WGS sequence"/>
</dbReference>
<gene>
    <name evidence="7" type="ORF">FSARC_11792</name>
</gene>
<reference evidence="7" key="2">
    <citation type="submission" date="2020-05" db="EMBL/GenBank/DDBJ databases">
        <authorList>
            <person name="Kim H.-S."/>
            <person name="Proctor R.H."/>
            <person name="Brown D.W."/>
        </authorList>
    </citation>
    <scope>NUCLEOTIDE SEQUENCE</scope>
    <source>
        <strain evidence="7">NRRL 20472</strain>
    </source>
</reference>
<dbReference type="InterPro" id="IPR002938">
    <property type="entry name" value="FAD-bd"/>
</dbReference>
<feature type="domain" description="FAD-binding" evidence="6">
    <location>
        <begin position="319"/>
        <end position="378"/>
    </location>
</feature>
<proteinExistence type="predicted"/>
<accession>A0A8H4TD15</accession>
<dbReference type="EMBL" id="JABEXW010000772">
    <property type="protein sequence ID" value="KAF4955644.1"/>
    <property type="molecule type" value="Genomic_DNA"/>
</dbReference>
<reference evidence="7" key="1">
    <citation type="journal article" date="2020" name="BMC Genomics">
        <title>Correction to: Identification and distribution of gene clusters required for synthesis of sphingolipid metabolism inhibitors in diverse species of the filamentous fungus Fusarium.</title>
        <authorList>
            <person name="Kim H.S."/>
            <person name="Lohmar J.M."/>
            <person name="Busman M."/>
            <person name="Brown D.W."/>
            <person name="Naumann T.A."/>
            <person name="Divon H.H."/>
            <person name="Lysoe E."/>
            <person name="Uhlig S."/>
            <person name="Proctor R.H."/>
        </authorList>
    </citation>
    <scope>NUCLEOTIDE SEQUENCE</scope>
    <source>
        <strain evidence="7">NRRL 20472</strain>
    </source>
</reference>
<protein>
    <recommendedName>
        <fullName evidence="6">FAD-binding domain-containing protein</fullName>
    </recommendedName>
</protein>
<organism evidence="7 8">
    <name type="scientific">Fusarium sarcochroum</name>
    <dbReference type="NCBI Taxonomy" id="1208366"/>
    <lineage>
        <taxon>Eukaryota</taxon>
        <taxon>Fungi</taxon>
        <taxon>Dikarya</taxon>
        <taxon>Ascomycota</taxon>
        <taxon>Pezizomycotina</taxon>
        <taxon>Sordariomycetes</taxon>
        <taxon>Hypocreomycetidae</taxon>
        <taxon>Hypocreales</taxon>
        <taxon>Nectriaceae</taxon>
        <taxon>Fusarium</taxon>
        <taxon>Fusarium lateritium species complex</taxon>
    </lineage>
</organism>
<evidence type="ECO:0000256" key="3">
    <source>
        <dbReference type="ARBA" id="ARBA00022827"/>
    </source>
</evidence>
<keyword evidence="3" id="KW-0274">FAD</keyword>
<evidence type="ECO:0000259" key="6">
    <source>
        <dbReference type="Pfam" id="PF01494"/>
    </source>
</evidence>
<evidence type="ECO:0000313" key="7">
    <source>
        <dbReference type="EMBL" id="KAF4955644.1"/>
    </source>
</evidence>
<evidence type="ECO:0000313" key="8">
    <source>
        <dbReference type="Proteomes" id="UP000622797"/>
    </source>
</evidence>
<dbReference type="PANTHER" id="PTHR47178:SF5">
    <property type="entry name" value="FAD-BINDING DOMAIN-CONTAINING PROTEIN"/>
    <property type="match status" value="1"/>
</dbReference>
<keyword evidence="5" id="KW-0503">Monooxygenase</keyword>
<dbReference type="OrthoDB" id="655030at2759"/>
<dbReference type="PANTHER" id="PTHR47178">
    <property type="entry name" value="MONOOXYGENASE, FAD-BINDING"/>
    <property type="match status" value="1"/>
</dbReference>
<keyword evidence="2" id="KW-0285">Flavoprotein</keyword>
<dbReference type="SUPFAM" id="SSF51905">
    <property type="entry name" value="FAD/NAD(P)-binding domain"/>
    <property type="match status" value="1"/>
</dbReference>
<comment type="caution">
    <text evidence="7">The sequence shown here is derived from an EMBL/GenBank/DDBJ whole genome shotgun (WGS) entry which is preliminary data.</text>
</comment>
<dbReference type="GO" id="GO:0071949">
    <property type="term" value="F:FAD binding"/>
    <property type="evidence" value="ECO:0007669"/>
    <property type="project" value="InterPro"/>
</dbReference>
<comment type="cofactor">
    <cofactor evidence="1">
        <name>FAD</name>
        <dbReference type="ChEBI" id="CHEBI:57692"/>
    </cofactor>
</comment>
<keyword evidence="8" id="KW-1185">Reference proteome</keyword>
<dbReference type="AlphaFoldDB" id="A0A8H4TD15"/>
<evidence type="ECO:0000256" key="4">
    <source>
        <dbReference type="ARBA" id="ARBA00023002"/>
    </source>
</evidence>
<dbReference type="PRINTS" id="PR00420">
    <property type="entry name" value="RNGMNOXGNASE"/>
</dbReference>
<evidence type="ECO:0000256" key="1">
    <source>
        <dbReference type="ARBA" id="ARBA00001974"/>
    </source>
</evidence>
<sequence>MTTLPVIIIGAGVGGLTMAQCLYKTRIPFHVYEADPSLTARPQGYRIRIADQGIEAFKRYLSPEKYRMLEASCNTITSQSSIPNAVLNAVTRDPSAKLFKPGANTPIPPRPKFKPLSADRGVLRQNLLDGIEEHVTFGRQYQSFTESNDRITVHFADGPDVEGFLLIGADGVWSRVCQQLMPSSDLLDTEARLVFGKTFLTDAFSQNFSRAALEGLTLIHGGTVKCLLEPMRFRKDIASLPEDYVYWVMFLRCDSEAIPVDVLSRPLDEIKTLVHSLTKDWHPSLACLFQTSKTEISAFRVLSASPDIPDWGAEMPITRATLVGDAAHAMSPTAALGATTAVHDAATIMDAIEQHGLNPKALRSYEHQMRAYAKESLEKSLIGGKAMFEMRAFEHLPKVGVQSNSKGVL</sequence>
<dbReference type="GO" id="GO:0004497">
    <property type="term" value="F:monooxygenase activity"/>
    <property type="evidence" value="ECO:0007669"/>
    <property type="project" value="UniProtKB-KW"/>
</dbReference>
<dbReference type="InterPro" id="IPR036188">
    <property type="entry name" value="FAD/NAD-bd_sf"/>
</dbReference>
<evidence type="ECO:0000256" key="5">
    <source>
        <dbReference type="ARBA" id="ARBA00023033"/>
    </source>
</evidence>
<keyword evidence="4" id="KW-0560">Oxidoreductase</keyword>
<dbReference type="Pfam" id="PF01494">
    <property type="entry name" value="FAD_binding_3"/>
    <property type="match status" value="1"/>
</dbReference>
<evidence type="ECO:0000256" key="2">
    <source>
        <dbReference type="ARBA" id="ARBA00022630"/>
    </source>
</evidence>